<dbReference type="InterPro" id="IPR046348">
    <property type="entry name" value="SIS_dom_sf"/>
</dbReference>
<sequence length="188" mass="20880">MRTNIKEYFSELERVFHDIDVSQIELLANLFFASLSNDSTVFVFGNGGSAATASHLACDINKGVSFGNDKRFKVICLNDNIPTMMAYANDVSYESIFVEQLKNFLRKNDLVVGFSGSGNSKNVLNAIEYANQSGAITFGMTGFDGGKLKQIARHSLVVEIDDMQKVEDTHLIITHILMRILCNKIRQG</sequence>
<dbReference type="AlphaFoldDB" id="A0A1F4SQF0"/>
<feature type="domain" description="SIS" evidence="1">
    <location>
        <begin position="31"/>
        <end position="188"/>
    </location>
</feature>
<dbReference type="InterPro" id="IPR050099">
    <property type="entry name" value="SIS_GmhA/DiaA_subfam"/>
</dbReference>
<evidence type="ECO:0000313" key="2">
    <source>
        <dbReference type="EMBL" id="OGC22639.1"/>
    </source>
</evidence>
<organism evidence="2 3">
    <name type="scientific">candidate division WOR-1 bacterium RIFOXYB2_FULL_37_13</name>
    <dbReference type="NCBI Taxonomy" id="1802579"/>
    <lineage>
        <taxon>Bacteria</taxon>
        <taxon>Bacillati</taxon>
        <taxon>Saganbacteria</taxon>
    </lineage>
</organism>
<protein>
    <submittedName>
        <fullName evidence="2">Phosphoheptose isomerase</fullName>
    </submittedName>
</protein>
<proteinExistence type="predicted"/>
<dbReference type="PROSITE" id="PS51464">
    <property type="entry name" value="SIS"/>
    <property type="match status" value="1"/>
</dbReference>
<evidence type="ECO:0000313" key="3">
    <source>
        <dbReference type="Proteomes" id="UP000178417"/>
    </source>
</evidence>
<dbReference type="PANTHER" id="PTHR30390">
    <property type="entry name" value="SEDOHEPTULOSE 7-PHOSPHATE ISOMERASE / DNAA INITIATOR-ASSOCIATING FACTOR FOR REPLICATION INITIATION"/>
    <property type="match status" value="1"/>
</dbReference>
<dbReference type="InterPro" id="IPR035461">
    <property type="entry name" value="GmhA/DiaA"/>
</dbReference>
<dbReference type="SUPFAM" id="SSF53697">
    <property type="entry name" value="SIS domain"/>
    <property type="match status" value="1"/>
</dbReference>
<keyword evidence="2" id="KW-0413">Isomerase</keyword>
<comment type="caution">
    <text evidence="2">The sequence shown here is derived from an EMBL/GenBank/DDBJ whole genome shotgun (WGS) entry which is preliminary data.</text>
</comment>
<dbReference type="GO" id="GO:1901135">
    <property type="term" value="P:carbohydrate derivative metabolic process"/>
    <property type="evidence" value="ECO:0007669"/>
    <property type="project" value="InterPro"/>
</dbReference>
<accession>A0A1F4SQF0</accession>
<dbReference type="Gene3D" id="3.40.50.10490">
    <property type="entry name" value="Glucose-6-phosphate isomerase like protein, domain 1"/>
    <property type="match status" value="1"/>
</dbReference>
<dbReference type="InterPro" id="IPR001347">
    <property type="entry name" value="SIS_dom"/>
</dbReference>
<dbReference type="GO" id="GO:0016853">
    <property type="term" value="F:isomerase activity"/>
    <property type="evidence" value="ECO:0007669"/>
    <property type="project" value="UniProtKB-KW"/>
</dbReference>
<reference evidence="2 3" key="1">
    <citation type="journal article" date="2016" name="Nat. Commun.">
        <title>Thousands of microbial genomes shed light on interconnected biogeochemical processes in an aquifer system.</title>
        <authorList>
            <person name="Anantharaman K."/>
            <person name="Brown C.T."/>
            <person name="Hug L.A."/>
            <person name="Sharon I."/>
            <person name="Castelle C.J."/>
            <person name="Probst A.J."/>
            <person name="Thomas B.C."/>
            <person name="Singh A."/>
            <person name="Wilkins M.J."/>
            <person name="Karaoz U."/>
            <person name="Brodie E.L."/>
            <person name="Williams K.H."/>
            <person name="Hubbard S.S."/>
            <person name="Banfield J.F."/>
        </authorList>
    </citation>
    <scope>NUCLEOTIDE SEQUENCE [LARGE SCALE GENOMIC DNA]</scope>
</reference>
<dbReference type="Pfam" id="PF13580">
    <property type="entry name" value="SIS_2"/>
    <property type="match status" value="1"/>
</dbReference>
<dbReference type="EMBL" id="MEUB01000027">
    <property type="protein sequence ID" value="OGC22639.1"/>
    <property type="molecule type" value="Genomic_DNA"/>
</dbReference>
<name>A0A1F4SQF0_UNCSA</name>
<dbReference type="STRING" id="1802579.A2310_07750"/>
<dbReference type="Proteomes" id="UP000178417">
    <property type="component" value="Unassembled WGS sequence"/>
</dbReference>
<dbReference type="GO" id="GO:0097367">
    <property type="term" value="F:carbohydrate derivative binding"/>
    <property type="evidence" value="ECO:0007669"/>
    <property type="project" value="InterPro"/>
</dbReference>
<gene>
    <name evidence="2" type="ORF">A2310_07750</name>
</gene>
<dbReference type="PANTHER" id="PTHR30390:SF8">
    <property type="entry name" value="SUGAR ISOMERASE (SIS)"/>
    <property type="match status" value="1"/>
</dbReference>
<dbReference type="CDD" id="cd05006">
    <property type="entry name" value="SIS_GmhA"/>
    <property type="match status" value="1"/>
</dbReference>
<evidence type="ECO:0000259" key="1">
    <source>
        <dbReference type="PROSITE" id="PS51464"/>
    </source>
</evidence>